<dbReference type="PANTHER" id="PTHR14950:SF37">
    <property type="entry name" value="ENDORIBONUCLEASE DICER"/>
    <property type="match status" value="1"/>
</dbReference>
<accession>A0AAN7HA05</accession>
<dbReference type="Proteomes" id="UP001303760">
    <property type="component" value="Unassembled WGS sequence"/>
</dbReference>
<dbReference type="SUPFAM" id="SSF52540">
    <property type="entry name" value="P-loop containing nucleoside triphosphate hydrolases"/>
    <property type="match status" value="1"/>
</dbReference>
<feature type="domain" description="Dicer dsRNA-binding fold" evidence="20">
    <location>
        <begin position="605"/>
        <end position="707"/>
    </location>
</feature>
<evidence type="ECO:0000256" key="3">
    <source>
        <dbReference type="ARBA" id="ARBA00022721"/>
    </source>
</evidence>
<evidence type="ECO:0000256" key="7">
    <source>
        <dbReference type="ARBA" id="ARBA00022801"/>
    </source>
</evidence>
<dbReference type="GO" id="GO:0030422">
    <property type="term" value="P:siRNA processing"/>
    <property type="evidence" value="ECO:0007669"/>
    <property type="project" value="TreeGrafter"/>
</dbReference>
<dbReference type="InterPro" id="IPR000999">
    <property type="entry name" value="RNase_III_dom"/>
</dbReference>
<dbReference type="Gene3D" id="3.30.160.380">
    <property type="entry name" value="Dicer dimerisation domain"/>
    <property type="match status" value="1"/>
</dbReference>
<dbReference type="GO" id="GO:0004525">
    <property type="term" value="F:ribonuclease III activity"/>
    <property type="evidence" value="ECO:0007669"/>
    <property type="project" value="InterPro"/>
</dbReference>
<dbReference type="CDD" id="cd18802">
    <property type="entry name" value="SF2_C_dicer"/>
    <property type="match status" value="1"/>
</dbReference>
<evidence type="ECO:0000313" key="22">
    <source>
        <dbReference type="Proteomes" id="UP001303760"/>
    </source>
</evidence>
<dbReference type="GO" id="GO:0005524">
    <property type="term" value="F:ATP binding"/>
    <property type="evidence" value="ECO:0007669"/>
    <property type="project" value="UniProtKB-KW"/>
</dbReference>
<dbReference type="GO" id="GO:0005737">
    <property type="term" value="C:cytoplasm"/>
    <property type="evidence" value="ECO:0007669"/>
    <property type="project" value="TreeGrafter"/>
</dbReference>
<evidence type="ECO:0000256" key="11">
    <source>
        <dbReference type="ARBA" id="ARBA00022884"/>
    </source>
</evidence>
<dbReference type="InterPro" id="IPR038248">
    <property type="entry name" value="Dicer_dimer_sf"/>
</dbReference>
<dbReference type="Pfam" id="PF00271">
    <property type="entry name" value="Helicase_C"/>
    <property type="match status" value="1"/>
</dbReference>
<dbReference type="PROSITE" id="PS00517">
    <property type="entry name" value="RNASE_3_1"/>
    <property type="match status" value="1"/>
</dbReference>
<feature type="domain" description="RNase III" evidence="17">
    <location>
        <begin position="980"/>
        <end position="1101"/>
    </location>
</feature>
<dbReference type="GO" id="GO:0051607">
    <property type="term" value="P:defense response to virus"/>
    <property type="evidence" value="ECO:0007669"/>
    <property type="project" value="UniProtKB-KW"/>
</dbReference>
<keyword evidence="9" id="KW-0067">ATP-binding</keyword>
<dbReference type="CDD" id="cd18034">
    <property type="entry name" value="DEXHc_dicer"/>
    <property type="match status" value="1"/>
</dbReference>
<dbReference type="InterPro" id="IPR036389">
    <property type="entry name" value="RNase_III_sf"/>
</dbReference>
<keyword evidence="22" id="KW-1185">Reference proteome</keyword>
<evidence type="ECO:0000256" key="15">
    <source>
        <dbReference type="PROSITE-ProRule" id="PRU00657"/>
    </source>
</evidence>
<evidence type="ECO:0000259" key="17">
    <source>
        <dbReference type="PROSITE" id="PS50142"/>
    </source>
</evidence>
<evidence type="ECO:0000256" key="16">
    <source>
        <dbReference type="SAM" id="MobiDB-lite"/>
    </source>
</evidence>
<dbReference type="GO" id="GO:0050688">
    <property type="term" value="P:regulation of defense response to virus"/>
    <property type="evidence" value="ECO:0007669"/>
    <property type="project" value="UniProtKB-KW"/>
</dbReference>
<dbReference type="PROSITE" id="PS51327">
    <property type="entry name" value="DICER_DSRBF"/>
    <property type="match status" value="1"/>
</dbReference>
<feature type="region of interest" description="Disordered" evidence="16">
    <location>
        <begin position="1"/>
        <end position="59"/>
    </location>
</feature>
<dbReference type="SMART" id="SM00490">
    <property type="entry name" value="HELICc"/>
    <property type="match status" value="1"/>
</dbReference>
<feature type="domain" description="RNase III" evidence="17">
    <location>
        <begin position="1142"/>
        <end position="1329"/>
    </location>
</feature>
<evidence type="ECO:0000256" key="6">
    <source>
        <dbReference type="ARBA" id="ARBA00022741"/>
    </source>
</evidence>
<keyword evidence="3" id="KW-0930">Antiviral protein</keyword>
<keyword evidence="13" id="KW-0464">Manganese</keyword>
<evidence type="ECO:0000259" key="19">
    <source>
        <dbReference type="PROSITE" id="PS51194"/>
    </source>
</evidence>
<dbReference type="InterPro" id="IPR027417">
    <property type="entry name" value="P-loop_NTPase"/>
</dbReference>
<keyword evidence="7" id="KW-0378">Hydrolase</keyword>
<dbReference type="CDD" id="cd00593">
    <property type="entry name" value="RIBOc"/>
    <property type="match status" value="2"/>
</dbReference>
<dbReference type="Pfam" id="PF00636">
    <property type="entry name" value="Ribonuclease_3"/>
    <property type="match status" value="2"/>
</dbReference>
<evidence type="ECO:0008006" key="23">
    <source>
        <dbReference type="Google" id="ProtNLM"/>
    </source>
</evidence>
<evidence type="ECO:0000256" key="1">
    <source>
        <dbReference type="ARBA" id="ARBA00001936"/>
    </source>
</evidence>
<reference evidence="21" key="1">
    <citation type="journal article" date="2023" name="Mol. Phylogenet. Evol.">
        <title>Genome-scale phylogeny and comparative genomics of the fungal order Sordariales.</title>
        <authorList>
            <person name="Hensen N."/>
            <person name="Bonometti L."/>
            <person name="Westerberg I."/>
            <person name="Brannstrom I.O."/>
            <person name="Guillou S."/>
            <person name="Cros-Aarteil S."/>
            <person name="Calhoun S."/>
            <person name="Haridas S."/>
            <person name="Kuo A."/>
            <person name="Mondo S."/>
            <person name="Pangilinan J."/>
            <person name="Riley R."/>
            <person name="LaButti K."/>
            <person name="Andreopoulos B."/>
            <person name="Lipzen A."/>
            <person name="Chen C."/>
            <person name="Yan M."/>
            <person name="Daum C."/>
            <person name="Ng V."/>
            <person name="Clum A."/>
            <person name="Steindorff A."/>
            <person name="Ohm R.A."/>
            <person name="Martin F."/>
            <person name="Silar P."/>
            <person name="Natvig D.O."/>
            <person name="Lalanne C."/>
            <person name="Gautier V."/>
            <person name="Ament-Velasquez S.L."/>
            <person name="Kruys A."/>
            <person name="Hutchinson M.I."/>
            <person name="Powell A.J."/>
            <person name="Barry K."/>
            <person name="Miller A.N."/>
            <person name="Grigoriev I.V."/>
            <person name="Debuchy R."/>
            <person name="Gladieux P."/>
            <person name="Hiltunen Thoren M."/>
            <person name="Johannesson H."/>
        </authorList>
    </citation>
    <scope>NUCLEOTIDE SEQUENCE</scope>
    <source>
        <strain evidence="21">CBS 532.94</strain>
    </source>
</reference>
<keyword evidence="6" id="KW-0547">Nucleotide-binding</keyword>
<evidence type="ECO:0000256" key="13">
    <source>
        <dbReference type="ARBA" id="ARBA00023211"/>
    </source>
</evidence>
<evidence type="ECO:0000256" key="9">
    <source>
        <dbReference type="ARBA" id="ARBA00022840"/>
    </source>
</evidence>
<evidence type="ECO:0000313" key="21">
    <source>
        <dbReference type="EMBL" id="KAK4242101.1"/>
    </source>
</evidence>
<reference evidence="21" key="2">
    <citation type="submission" date="2023-05" db="EMBL/GenBank/DDBJ databases">
        <authorList>
            <consortium name="Lawrence Berkeley National Laboratory"/>
            <person name="Steindorff A."/>
            <person name="Hensen N."/>
            <person name="Bonometti L."/>
            <person name="Westerberg I."/>
            <person name="Brannstrom I.O."/>
            <person name="Guillou S."/>
            <person name="Cros-Aarteil S."/>
            <person name="Calhoun S."/>
            <person name="Haridas S."/>
            <person name="Kuo A."/>
            <person name="Mondo S."/>
            <person name="Pangilinan J."/>
            <person name="Riley R."/>
            <person name="Labutti K."/>
            <person name="Andreopoulos B."/>
            <person name="Lipzen A."/>
            <person name="Chen C."/>
            <person name="Yanf M."/>
            <person name="Daum C."/>
            <person name="Ng V."/>
            <person name="Clum A."/>
            <person name="Ohm R."/>
            <person name="Martin F."/>
            <person name="Silar P."/>
            <person name="Natvig D."/>
            <person name="Lalanne C."/>
            <person name="Gautier V."/>
            <person name="Ament-Velasquez S.L."/>
            <person name="Kruys A."/>
            <person name="Hutchinson M.I."/>
            <person name="Powell A.J."/>
            <person name="Barry K."/>
            <person name="Miller A.N."/>
            <person name="Grigoriev I.V."/>
            <person name="Debuchy R."/>
            <person name="Gladieux P."/>
            <person name="Thoren M.H."/>
            <person name="Johannesson H."/>
        </authorList>
    </citation>
    <scope>NUCLEOTIDE SEQUENCE</scope>
    <source>
        <strain evidence="21">CBS 532.94</strain>
    </source>
</reference>
<dbReference type="GO" id="GO:0005634">
    <property type="term" value="C:nucleus"/>
    <property type="evidence" value="ECO:0007669"/>
    <property type="project" value="TreeGrafter"/>
</dbReference>
<dbReference type="PANTHER" id="PTHR14950">
    <property type="entry name" value="DICER-RELATED"/>
    <property type="match status" value="1"/>
</dbReference>
<evidence type="ECO:0000256" key="8">
    <source>
        <dbReference type="ARBA" id="ARBA00022806"/>
    </source>
</evidence>
<dbReference type="GO" id="GO:0003723">
    <property type="term" value="F:RNA binding"/>
    <property type="evidence" value="ECO:0007669"/>
    <property type="project" value="UniProtKB-UniRule"/>
</dbReference>
<dbReference type="EMBL" id="MU860012">
    <property type="protein sequence ID" value="KAK4242101.1"/>
    <property type="molecule type" value="Genomic_DNA"/>
</dbReference>
<dbReference type="SMART" id="SM00535">
    <property type="entry name" value="RIBOc"/>
    <property type="match status" value="2"/>
</dbReference>
<keyword evidence="5" id="KW-0677">Repeat</keyword>
<evidence type="ECO:0000256" key="4">
    <source>
        <dbReference type="ARBA" id="ARBA00022723"/>
    </source>
</evidence>
<dbReference type="InterPro" id="IPR011545">
    <property type="entry name" value="DEAD/DEAH_box_helicase_dom"/>
</dbReference>
<dbReference type="InterPro" id="IPR005034">
    <property type="entry name" value="Dicer_dimerisation"/>
</dbReference>
<dbReference type="GO" id="GO:0004386">
    <property type="term" value="F:helicase activity"/>
    <property type="evidence" value="ECO:0007669"/>
    <property type="project" value="UniProtKB-KW"/>
</dbReference>
<evidence type="ECO:0000256" key="5">
    <source>
        <dbReference type="ARBA" id="ARBA00022737"/>
    </source>
</evidence>
<dbReference type="PROSITE" id="PS51194">
    <property type="entry name" value="HELICASE_CTER"/>
    <property type="match status" value="1"/>
</dbReference>
<sequence length="1451" mass="161960">MASDYGSSSSSELDDEPTHGPQDESDTILSSGSDQVLSDVESGTRASPSSTPEQEPPTIVTMTARAYQLEMLEESLKQNMIVAMDTGSGKTQVAILRIKIELERSDKIAWFLAHTVALAEQQFEAIRAQTPGVQSKLIVGSDNVDAWSTKAVWDAVLLNTRIVVSTYQILFDAVSHAFVPLSSLCLIVVDEVHNARKDSSVARLMREHYAPNKAKGLPIPHILGLTASPLVGSDLNELEELERTMDAVCKTPSKHRDELMAQVNRPQLVTVSYGDIPNPEGADQTTPNLARLKKAFLGLDFTRDPYVLHLAANSTVRNQAKLAEVVRTRNTYCQAQMKSFHVRASEMCRSLGPWAADYYIHRVISAFLHDPGTTKKQANDNLMDRERMYLAEAFKNVDAQPPPGTPAALSPKVRALLGILESYQGNPVGIVFVKERATVAVLAHILSIHPRTRNRYRVGSMVGTSKIPGRRQDFLDLSHKDYLLSLHAFRKGTTNLVVATSVLEEGIDVPACNLVVCFDEPKRLGSFIQRRGRARMSASQLYILVEDESDQAARSWEDLERDMKRKYEDDMREIAGLEQIENSEVLDYPVLRDAETGAQITIHDAKQHLEHFCAKLSTRKFVDWSPFYVVHDLEGRPVDARQPALRKATVHLPVSLAPELRCFESLYAWPSEANACKDAAFQAYSKLYEAGLVDHHLLPIRETDLVRDVEPRAGLATVREQFNPWPLVAQAWRDGAATSSRRLTVLSNDTSVRAEFELVLPVPVPYMEPFDLHWDHRSSWRVHMDPDNVMSEDVDVAVGRQADHTCTLLTMAFGHRWRIQEKQYPVRLVCLDRDLRLDDLSAQEISVELMDKVASTHLIRDVTNQNHPYFYLDWLPSKPPADLAGKPYQGFDEAPEDAPYVVVKSWPKKAGGFRPFHPNATAIPSSKPYPRVLPASQLRVDNIPAVYAHVGMLIPAITHALEVHLVAKDLLDSRLEQTCITDLSLVVMAISTSGSRGPTDYERIEFLGDSILKFYLKYPEGYLSPLKDKIVANSRLFRAAVEFGLDRYICHKAFTLHKWRPTYVEDLLEHPPSTTETRKLSTKILADVVEALIAASYLSGGIPKALACMALFLPEFEWKSIEHGREVLYNEAPAAEPLPLTMQPLESLVGYTFIKKALLVEAMTHPSCTGPGIRASLDRLEFLGDAILDYVVVKKLFNHATKLETSTLHLLRTALVNADILAFLVMEWSIAQDSMDVDVDTPSEPNNSIHLTKSSTPLPLWSFMRHASPDMGAIQRATHLRHAAMRAQILDALWKGTHYPWSLLSRLQAQKFYSDVLESVLGAVWVDSGSIRECEALVERVGIFPLMRRLLQDQVWLLHPKEELGLLAGRERVVYQVEGVVRDDDDGYDGGGDYAGGGSAGERVLFGCRVFVGGMCVGSAEGAYSREEARTTAAEVACRVLKERMSVDENI</sequence>
<dbReference type="PROSITE" id="PS50142">
    <property type="entry name" value="RNASE_3_2"/>
    <property type="match status" value="2"/>
</dbReference>
<comment type="similarity">
    <text evidence="15">Belongs to the helicase family. Dicer subfamily.</text>
</comment>
<dbReference type="FunFam" id="1.10.1520.10:FF:000032">
    <property type="entry name" value="Dicer-like protein 2"/>
    <property type="match status" value="1"/>
</dbReference>
<name>A0AAN7HA05_9PEZI</name>
<keyword evidence="11 15" id="KW-0694">RNA-binding</keyword>
<dbReference type="Gene3D" id="3.40.50.300">
    <property type="entry name" value="P-loop containing nucleotide triphosphate hydrolases"/>
    <property type="match status" value="2"/>
</dbReference>
<dbReference type="SUPFAM" id="SSF69065">
    <property type="entry name" value="RNase III domain-like"/>
    <property type="match status" value="2"/>
</dbReference>
<gene>
    <name evidence="21" type="ORF">C8A03DRAFT_11675</name>
</gene>
<organism evidence="21 22">
    <name type="scientific">Achaetomium macrosporum</name>
    <dbReference type="NCBI Taxonomy" id="79813"/>
    <lineage>
        <taxon>Eukaryota</taxon>
        <taxon>Fungi</taxon>
        <taxon>Dikarya</taxon>
        <taxon>Ascomycota</taxon>
        <taxon>Pezizomycotina</taxon>
        <taxon>Sordariomycetes</taxon>
        <taxon>Sordariomycetidae</taxon>
        <taxon>Sordariales</taxon>
        <taxon>Chaetomiaceae</taxon>
        <taxon>Achaetomium</taxon>
    </lineage>
</organism>
<protein>
    <recommendedName>
        <fullName evidence="23">Dicer-like protein 2</fullName>
    </recommendedName>
</protein>
<comment type="cofactor">
    <cofactor evidence="2">
        <name>Mg(2+)</name>
        <dbReference type="ChEBI" id="CHEBI:18420"/>
    </cofactor>
</comment>
<keyword evidence="12" id="KW-0051">Antiviral defense</keyword>
<dbReference type="Pfam" id="PF00270">
    <property type="entry name" value="DEAD"/>
    <property type="match status" value="1"/>
</dbReference>
<evidence type="ECO:0000256" key="12">
    <source>
        <dbReference type="ARBA" id="ARBA00023118"/>
    </source>
</evidence>
<feature type="domain" description="Helicase C-terminal" evidence="19">
    <location>
        <begin position="412"/>
        <end position="575"/>
    </location>
</feature>
<keyword evidence="8" id="KW-0347">Helicase</keyword>
<feature type="compositionally biased region" description="Polar residues" evidence="16">
    <location>
        <begin position="27"/>
        <end position="36"/>
    </location>
</feature>
<evidence type="ECO:0000259" key="20">
    <source>
        <dbReference type="PROSITE" id="PS51327"/>
    </source>
</evidence>
<dbReference type="GO" id="GO:0046872">
    <property type="term" value="F:metal ion binding"/>
    <property type="evidence" value="ECO:0007669"/>
    <property type="project" value="UniProtKB-KW"/>
</dbReference>
<dbReference type="InterPro" id="IPR014001">
    <property type="entry name" value="Helicase_ATP-bd"/>
</dbReference>
<proteinExistence type="inferred from homology"/>
<comment type="function">
    <text evidence="14">Dicer-like endonuclease involved in cleaving double-stranded RNA in the RNA interference (RNAi) pathway. Produces 21 to 25 bp dsRNAs (siRNAs) which target the selective destruction of homologous RNAs leading to sequence-specific suppression of gene expression, called post-transcriptional gene silencing (PTGS). Part of a broad host defense response against viral infection and transposons.</text>
</comment>
<evidence type="ECO:0000256" key="2">
    <source>
        <dbReference type="ARBA" id="ARBA00001946"/>
    </source>
</evidence>
<dbReference type="PROSITE" id="PS51192">
    <property type="entry name" value="HELICASE_ATP_BIND_1"/>
    <property type="match status" value="1"/>
</dbReference>
<keyword evidence="4" id="KW-0479">Metal-binding</keyword>
<comment type="cofactor">
    <cofactor evidence="1">
        <name>Mn(2+)</name>
        <dbReference type="ChEBI" id="CHEBI:29035"/>
    </cofactor>
</comment>
<evidence type="ECO:0000256" key="10">
    <source>
        <dbReference type="ARBA" id="ARBA00022842"/>
    </source>
</evidence>
<evidence type="ECO:0000256" key="14">
    <source>
        <dbReference type="ARBA" id="ARBA00025403"/>
    </source>
</evidence>
<evidence type="ECO:0000259" key="18">
    <source>
        <dbReference type="PROSITE" id="PS51192"/>
    </source>
</evidence>
<keyword evidence="10" id="KW-0460">Magnesium</keyword>
<dbReference type="Gene3D" id="1.10.1520.10">
    <property type="entry name" value="Ribonuclease III domain"/>
    <property type="match status" value="2"/>
</dbReference>
<dbReference type="SMART" id="SM00487">
    <property type="entry name" value="DEXDc"/>
    <property type="match status" value="1"/>
</dbReference>
<feature type="compositionally biased region" description="Low complexity" evidence="16">
    <location>
        <begin position="47"/>
        <end position="58"/>
    </location>
</feature>
<dbReference type="Pfam" id="PF03368">
    <property type="entry name" value="Dicer_dimer"/>
    <property type="match status" value="1"/>
</dbReference>
<dbReference type="InterPro" id="IPR001650">
    <property type="entry name" value="Helicase_C-like"/>
</dbReference>
<feature type="domain" description="Helicase ATP-binding" evidence="18">
    <location>
        <begin position="71"/>
        <end position="247"/>
    </location>
</feature>
<comment type="caution">
    <text evidence="21">The sequence shown here is derived from an EMBL/GenBank/DDBJ whole genome shotgun (WGS) entry which is preliminary data.</text>
</comment>